<accession>A0A4U8Z908</accession>
<reference evidence="2 3" key="1">
    <citation type="submission" date="2019-03" db="EMBL/GenBank/DDBJ databases">
        <authorList>
            <person name="Kox A.R. M."/>
        </authorList>
    </citation>
    <scope>NUCLEOTIDE SEQUENCE [LARGE SCALE GENOMIC DNA]</scope>
    <source>
        <strain evidence="2">MTUNDRAET4 annotated genome</strain>
        <plasmid evidence="3">3</plasmid>
    </source>
</reference>
<evidence type="ECO:0000313" key="3">
    <source>
        <dbReference type="Proteomes" id="UP000294360"/>
    </source>
</evidence>
<dbReference type="Proteomes" id="UP000294360">
    <property type="component" value="Plasmid 3"/>
</dbReference>
<dbReference type="AlphaFoldDB" id="A0A4U8Z908"/>
<evidence type="ECO:0000259" key="1">
    <source>
        <dbReference type="Pfam" id="PF10881"/>
    </source>
</evidence>
<keyword evidence="2" id="KW-0614">Plasmid</keyword>
<gene>
    <name evidence="2" type="ORF">MTUNDRAET4_0197</name>
</gene>
<dbReference type="EMBL" id="LR536452">
    <property type="protein sequence ID" value="VFU17683.1"/>
    <property type="molecule type" value="Genomic_DNA"/>
</dbReference>
<proteinExistence type="predicted"/>
<dbReference type="KEGG" id="mtun:MTUNDRAET4_0197.2"/>
<organism evidence="2 3">
    <name type="scientific">Methylocella tundrae</name>
    <dbReference type="NCBI Taxonomy" id="227605"/>
    <lineage>
        <taxon>Bacteria</taxon>
        <taxon>Pseudomonadati</taxon>
        <taxon>Pseudomonadota</taxon>
        <taxon>Alphaproteobacteria</taxon>
        <taxon>Hyphomicrobiales</taxon>
        <taxon>Beijerinckiaceae</taxon>
        <taxon>Methylocella</taxon>
    </lineage>
</organism>
<dbReference type="InterPro" id="IPR024402">
    <property type="entry name" value="DUF2726"/>
</dbReference>
<evidence type="ECO:0000313" key="2">
    <source>
        <dbReference type="EMBL" id="VFU17683.1"/>
    </source>
</evidence>
<dbReference type="OrthoDB" id="5185462at2"/>
<protein>
    <recommendedName>
        <fullName evidence="1">DUF2726 domain-containing protein</fullName>
    </recommendedName>
</protein>
<feature type="domain" description="DUF2726" evidence="1">
    <location>
        <begin position="6"/>
        <end position="108"/>
    </location>
</feature>
<geneLocation type="plasmid" evidence="2 3">
    <name>3</name>
</geneLocation>
<sequence>MLKRLSNRGEMYVHDLLVPAADRHNAEIYRKVRIADVVDIKHLTSDPLGRLALMGHLDFVVTDRNHDPQFAIEFDGGGHESKNDHLKDEICRQSKLALFRLTQNSTCVQIREASFVAYLVDVWFYGQEFARMQATGELGPDEPFMMSAFLRPNAKNVFDSEFYYVLSAMARLKQLLNTGNPVEHLNAASISMTGPEGQYAAFAQHGNFCGSYRIAVRTISWGDLDAFSATRELSEFCHALAYHDLCEDIKACRSEPPLPRPVIDIPKEIAYLKSKGFRLVLGFCTPDDW</sequence>
<name>A0A4U8Z908_METTU</name>
<dbReference type="Pfam" id="PF10881">
    <property type="entry name" value="DUF2726"/>
    <property type="match status" value="1"/>
</dbReference>
<dbReference type="RefSeq" id="WP_134493461.1">
    <property type="nucleotide sequence ID" value="NZ_CABFMQ020000013.1"/>
</dbReference>